<feature type="region of interest" description="Disordered" evidence="5">
    <location>
        <begin position="173"/>
        <end position="205"/>
    </location>
</feature>
<dbReference type="GO" id="GO:0006412">
    <property type="term" value="P:translation"/>
    <property type="evidence" value="ECO:0007669"/>
    <property type="project" value="InterPro"/>
</dbReference>
<dbReference type="InterPro" id="IPR000456">
    <property type="entry name" value="Ribosomal_bL17"/>
</dbReference>
<evidence type="ECO:0000313" key="8">
    <source>
        <dbReference type="Proteomes" id="UP000182444"/>
    </source>
</evidence>
<dbReference type="KEGG" id="yli:2907161"/>
<dbReference type="EMBL" id="KZ859037">
    <property type="protein sequence ID" value="RDW24379.1"/>
    <property type="molecule type" value="Genomic_DNA"/>
</dbReference>
<dbReference type="GO" id="GO:0005762">
    <property type="term" value="C:mitochondrial large ribosomal subunit"/>
    <property type="evidence" value="ECO:0007669"/>
    <property type="project" value="TreeGrafter"/>
</dbReference>
<dbReference type="PANTHER" id="PTHR14413:SF16">
    <property type="entry name" value="LARGE RIBOSOMAL SUBUNIT PROTEIN BL17M"/>
    <property type="match status" value="1"/>
</dbReference>
<dbReference type="NCBIfam" id="TIGR00059">
    <property type="entry name" value="L17"/>
    <property type="match status" value="1"/>
</dbReference>
<keyword evidence="2 4" id="KW-0689">Ribosomal protein</keyword>
<dbReference type="VEuPathDB" id="FungiDB:YALI0_B17732g"/>
<dbReference type="InterPro" id="IPR036373">
    <property type="entry name" value="Ribosomal_bL17_sf"/>
</dbReference>
<dbReference type="Pfam" id="PF01196">
    <property type="entry name" value="Ribosomal_L17"/>
    <property type="match status" value="1"/>
</dbReference>
<name>A0A1H6PHN1_YARLL</name>
<keyword evidence="3 4" id="KW-0687">Ribonucleoprotein</keyword>
<dbReference type="VEuPathDB" id="FungiDB:YALI1_B22908g"/>
<dbReference type="Proteomes" id="UP000256601">
    <property type="component" value="Unassembled WGS sequence"/>
</dbReference>
<evidence type="ECO:0000256" key="1">
    <source>
        <dbReference type="ARBA" id="ARBA00008777"/>
    </source>
</evidence>
<dbReference type="GeneID" id="2907161"/>
<protein>
    <submittedName>
        <fullName evidence="7">Ribosomal protein L17</fullName>
    </submittedName>
</protein>
<dbReference type="RefSeq" id="XP_501028.1">
    <property type="nucleotide sequence ID" value="XM_501028.1"/>
</dbReference>
<comment type="similarity">
    <text evidence="1 4">Belongs to the bacterial ribosomal protein bL17 family.</text>
</comment>
<dbReference type="Gene3D" id="3.90.1030.10">
    <property type="entry name" value="Ribosomal protein L17"/>
    <property type="match status" value="1"/>
</dbReference>
<reference evidence="7 9" key="2">
    <citation type="submission" date="2018-07" db="EMBL/GenBank/DDBJ databases">
        <title>Draft Genome Assemblies for Five Robust Yarrowia lipolytica Strains Exhibiting High Lipid Production and Pentose Sugar Utilization and Sugar Alcohol Secretion from Undetoxified Lignocellulosic Biomass Hydrolysates.</title>
        <authorList>
            <consortium name="DOE Joint Genome Institute"/>
            <person name="Walker C."/>
            <person name="Ryu S."/>
            <person name="Na H."/>
            <person name="Zane M."/>
            <person name="LaButti K."/>
            <person name="Lipzen A."/>
            <person name="Haridas S."/>
            <person name="Barry K."/>
            <person name="Grigoriev I.V."/>
            <person name="Quarterman J."/>
            <person name="Slininger P."/>
            <person name="Dien B."/>
            <person name="Trinh C.T."/>
        </authorList>
    </citation>
    <scope>NUCLEOTIDE SEQUENCE [LARGE SCALE GENOMIC DNA]</scope>
    <source>
        <strain evidence="7 9">YB392</strain>
    </source>
</reference>
<dbReference type="SUPFAM" id="SSF64263">
    <property type="entry name" value="Prokaryotic ribosomal protein L17"/>
    <property type="match status" value="1"/>
</dbReference>
<evidence type="ECO:0000256" key="2">
    <source>
        <dbReference type="ARBA" id="ARBA00022980"/>
    </source>
</evidence>
<dbReference type="Proteomes" id="UP000182444">
    <property type="component" value="Chromosome 1B"/>
</dbReference>
<dbReference type="PANTHER" id="PTHR14413">
    <property type="entry name" value="RIBOSOMAL PROTEIN L17"/>
    <property type="match status" value="1"/>
</dbReference>
<proteinExistence type="inferred from homology"/>
<dbReference type="eggNOG" id="KOG3280">
    <property type="taxonomic scope" value="Eukaryota"/>
</dbReference>
<organism evidence="6 8">
    <name type="scientific">Yarrowia lipolytica</name>
    <name type="common">Candida lipolytica</name>
    <dbReference type="NCBI Taxonomy" id="4952"/>
    <lineage>
        <taxon>Eukaryota</taxon>
        <taxon>Fungi</taxon>
        <taxon>Dikarya</taxon>
        <taxon>Ascomycota</taxon>
        <taxon>Saccharomycotina</taxon>
        <taxon>Dipodascomycetes</taxon>
        <taxon>Dipodascales</taxon>
        <taxon>Dipodascales incertae sedis</taxon>
        <taxon>Yarrowia</taxon>
    </lineage>
</organism>
<accession>A0A1H6PHN1</accession>
<sequence length="205" mass="23354">MVKYINRIVGKDAIRLNKMMTSFIEHESIVTTRKHAKRVVERFDQIVNTAKRQGVTPDAYRVYQKTLNDLPNSVKKIQEILLPRYQSRNGGYARMLRLEPRLGDNAPQAVVEMVDGNKEYKFWMAARVVARLRQQGLPVDSKTKAQVQQVTQGSPERADKFEEAVKEMTERFYPVPEKIQGSGPLPKKAGSGGKGYKHCPPPKML</sequence>
<dbReference type="OrthoDB" id="275000at2759"/>
<reference evidence="6 8" key="1">
    <citation type="journal article" date="2016" name="PLoS ONE">
        <title>Sequence Assembly of Yarrowia lipolytica Strain W29/CLIB89 Shows Transposable Element Diversity.</title>
        <authorList>
            <person name="Magnan C."/>
            <person name="Yu J."/>
            <person name="Chang I."/>
            <person name="Jahn E."/>
            <person name="Kanomata Y."/>
            <person name="Wu J."/>
            <person name="Zeller M."/>
            <person name="Oakes M."/>
            <person name="Baldi P."/>
            <person name="Sandmeyer S."/>
        </authorList>
    </citation>
    <scope>NUCLEOTIDE SEQUENCE [LARGE SCALE GENOMIC DNA]</scope>
    <source>
        <strain evidence="6">CLIB89</strain>
        <strain evidence="8">CLIB89(W29)</strain>
    </source>
</reference>
<evidence type="ECO:0000313" key="9">
    <source>
        <dbReference type="Proteomes" id="UP000256601"/>
    </source>
</evidence>
<dbReference type="AlphaFoldDB" id="A0A1H6PHN1"/>
<dbReference type="GO" id="GO:0003735">
    <property type="term" value="F:structural constituent of ribosome"/>
    <property type="evidence" value="ECO:0007669"/>
    <property type="project" value="InterPro"/>
</dbReference>
<evidence type="ECO:0000313" key="7">
    <source>
        <dbReference type="EMBL" id="RDW24379.1"/>
    </source>
</evidence>
<gene>
    <name evidence="7" type="ORF">B0I71DRAFT_148210</name>
    <name evidence="6" type="ORF">YALI1_B22908g</name>
</gene>
<evidence type="ECO:0000256" key="5">
    <source>
        <dbReference type="SAM" id="MobiDB-lite"/>
    </source>
</evidence>
<evidence type="ECO:0000256" key="4">
    <source>
        <dbReference type="RuleBase" id="RU000660"/>
    </source>
</evidence>
<evidence type="ECO:0000256" key="3">
    <source>
        <dbReference type="ARBA" id="ARBA00023274"/>
    </source>
</evidence>
<dbReference type="EMBL" id="CP017554">
    <property type="protein sequence ID" value="AOW01851.1"/>
    <property type="molecule type" value="Genomic_DNA"/>
</dbReference>
<evidence type="ECO:0000313" key="6">
    <source>
        <dbReference type="EMBL" id="AOW01851.1"/>
    </source>
</evidence>
<dbReference type="OMA" id="HIQTTYA"/>